<dbReference type="InterPro" id="IPR006143">
    <property type="entry name" value="RND_pump_MFP"/>
</dbReference>
<feature type="domain" description="Multidrug resistance protein MdtA-like beta-barrel" evidence="5">
    <location>
        <begin position="202"/>
        <end position="284"/>
    </location>
</feature>
<evidence type="ECO:0000259" key="4">
    <source>
        <dbReference type="Pfam" id="PF25917"/>
    </source>
</evidence>
<evidence type="ECO:0000313" key="7">
    <source>
        <dbReference type="EMBL" id="MBW8640502.1"/>
    </source>
</evidence>
<keyword evidence="3" id="KW-0732">Signal</keyword>
<dbReference type="Gene3D" id="2.40.50.100">
    <property type="match status" value="1"/>
</dbReference>
<dbReference type="Pfam" id="PF25917">
    <property type="entry name" value="BSH_RND"/>
    <property type="match status" value="1"/>
</dbReference>
<evidence type="ECO:0000256" key="2">
    <source>
        <dbReference type="ARBA" id="ARBA00009477"/>
    </source>
</evidence>
<dbReference type="GO" id="GO:0030313">
    <property type="term" value="C:cell envelope"/>
    <property type="evidence" value="ECO:0007669"/>
    <property type="project" value="UniProtKB-SubCell"/>
</dbReference>
<sequence length="367" mass="39499">MIFRVALAGLSMALAPLAAQAQTASSSPPPAVVVSTVTEQSPAALNKYVGRVIAVSTVDLQVRVTGFLEKRNFTEGAIVKKGDVLYEIEKDTYKANVDKSSATVKGAQATVTDNQKTFERMKFLRDKQDQPQSAVDQAEADLQSSQATLGEAKAQLELDQINLGYTTITSPIDGRISTTNINVGNLVTPESGPLATILSVDPIYVRFYMSEADLVDARQKGLIGEDQAKLDVEITLSNGDVYPKKGKINYVGVAIEQSTDTTEIRATFDNPDGILIPGQFITAKTMDPAAKPELVAPQLAVQLDQKGHFVFIVGDDNKVERKDIQVGAQQAGMWVVKSGLEKGQKVIVQGLQKVQPGIVVKPVEQQS</sequence>
<dbReference type="GO" id="GO:0022857">
    <property type="term" value="F:transmembrane transporter activity"/>
    <property type="evidence" value="ECO:0007669"/>
    <property type="project" value="InterPro"/>
</dbReference>
<feature type="signal peptide" evidence="3">
    <location>
        <begin position="1"/>
        <end position="21"/>
    </location>
</feature>
<evidence type="ECO:0000313" key="8">
    <source>
        <dbReference type="Proteomes" id="UP001196509"/>
    </source>
</evidence>
<dbReference type="AlphaFoldDB" id="A0AAE2ZVK9"/>
<dbReference type="InterPro" id="IPR058626">
    <property type="entry name" value="MdtA-like_b-barrel"/>
</dbReference>
<dbReference type="Gene3D" id="2.40.420.20">
    <property type="match status" value="1"/>
</dbReference>
<name>A0AAE2ZVK9_9HYPH</name>
<dbReference type="FunFam" id="2.40.420.20:FF:000001">
    <property type="entry name" value="Efflux RND transporter periplasmic adaptor subunit"/>
    <property type="match status" value="1"/>
</dbReference>
<comment type="subcellular location">
    <subcellularLocation>
        <location evidence="1">Cell envelope</location>
    </subcellularLocation>
</comment>
<evidence type="ECO:0000256" key="1">
    <source>
        <dbReference type="ARBA" id="ARBA00004196"/>
    </source>
</evidence>
<dbReference type="InterPro" id="IPR058627">
    <property type="entry name" value="MdtA-like_C"/>
</dbReference>
<feature type="domain" description="Multidrug resistance protein MdtA-like barrel-sandwich hybrid" evidence="4">
    <location>
        <begin position="57"/>
        <end position="188"/>
    </location>
</feature>
<dbReference type="RefSeq" id="WP_220231223.1">
    <property type="nucleotide sequence ID" value="NZ_JAICBX010000006.1"/>
</dbReference>
<dbReference type="InterPro" id="IPR058625">
    <property type="entry name" value="MdtA-like_BSH"/>
</dbReference>
<evidence type="ECO:0000259" key="5">
    <source>
        <dbReference type="Pfam" id="PF25944"/>
    </source>
</evidence>
<dbReference type="Proteomes" id="UP001196509">
    <property type="component" value="Unassembled WGS sequence"/>
</dbReference>
<dbReference type="GO" id="GO:0005886">
    <property type="term" value="C:plasma membrane"/>
    <property type="evidence" value="ECO:0007669"/>
    <property type="project" value="TreeGrafter"/>
</dbReference>
<dbReference type="NCBIfam" id="TIGR01730">
    <property type="entry name" value="RND_mfp"/>
    <property type="match status" value="1"/>
</dbReference>
<dbReference type="GO" id="GO:0046677">
    <property type="term" value="P:response to antibiotic"/>
    <property type="evidence" value="ECO:0007669"/>
    <property type="project" value="TreeGrafter"/>
</dbReference>
<feature type="domain" description="Multidrug resistance protein MdtA-like C-terminal permuted SH3" evidence="6">
    <location>
        <begin position="294"/>
        <end position="353"/>
    </location>
</feature>
<dbReference type="EMBL" id="JAICBX010000006">
    <property type="protein sequence ID" value="MBW8640502.1"/>
    <property type="molecule type" value="Genomic_DNA"/>
</dbReference>
<evidence type="ECO:0000259" key="6">
    <source>
        <dbReference type="Pfam" id="PF25967"/>
    </source>
</evidence>
<gene>
    <name evidence="7" type="ORF">K1W69_25140</name>
</gene>
<protein>
    <submittedName>
        <fullName evidence="7">Efflux RND transporter periplasmic adaptor subunit</fullName>
    </submittedName>
</protein>
<dbReference type="SUPFAM" id="SSF111369">
    <property type="entry name" value="HlyD-like secretion proteins"/>
    <property type="match status" value="1"/>
</dbReference>
<dbReference type="Pfam" id="PF25944">
    <property type="entry name" value="Beta-barrel_RND"/>
    <property type="match status" value="1"/>
</dbReference>
<reference evidence="7" key="1">
    <citation type="submission" date="2021-08" db="EMBL/GenBank/DDBJ databases">
        <title>Hoeflea bacterium WL0058 sp. nov., isolated from the sediment.</title>
        <authorList>
            <person name="Wang L."/>
            <person name="Zhang D."/>
        </authorList>
    </citation>
    <scope>NUCLEOTIDE SEQUENCE</scope>
    <source>
        <strain evidence="7">WL0058</strain>
    </source>
</reference>
<keyword evidence="8" id="KW-1185">Reference proteome</keyword>
<comment type="caution">
    <text evidence="7">The sequence shown here is derived from an EMBL/GenBank/DDBJ whole genome shotgun (WGS) entry which is preliminary data.</text>
</comment>
<evidence type="ECO:0000256" key="3">
    <source>
        <dbReference type="SAM" id="SignalP"/>
    </source>
</evidence>
<dbReference type="Gene3D" id="2.40.30.170">
    <property type="match status" value="1"/>
</dbReference>
<dbReference type="Gene3D" id="1.10.287.470">
    <property type="entry name" value="Helix hairpin bin"/>
    <property type="match status" value="1"/>
</dbReference>
<comment type="similarity">
    <text evidence="2">Belongs to the membrane fusion protein (MFP) (TC 8.A.1) family.</text>
</comment>
<dbReference type="Pfam" id="PF25967">
    <property type="entry name" value="RND-MFP_C"/>
    <property type="match status" value="1"/>
</dbReference>
<organism evidence="7 8">
    <name type="scientific">Flavimaribacter sediminis</name>
    <dbReference type="NCBI Taxonomy" id="2865987"/>
    <lineage>
        <taxon>Bacteria</taxon>
        <taxon>Pseudomonadati</taxon>
        <taxon>Pseudomonadota</taxon>
        <taxon>Alphaproteobacteria</taxon>
        <taxon>Hyphomicrobiales</taxon>
        <taxon>Rhizobiaceae</taxon>
        <taxon>Flavimaribacter</taxon>
    </lineage>
</organism>
<accession>A0AAE2ZVK9</accession>
<feature type="chain" id="PRO_5042290305" evidence="3">
    <location>
        <begin position="22"/>
        <end position="367"/>
    </location>
</feature>
<proteinExistence type="inferred from homology"/>
<dbReference type="PANTHER" id="PTHR30158">
    <property type="entry name" value="ACRA/E-RELATED COMPONENT OF DRUG EFFLUX TRANSPORTER"/>
    <property type="match status" value="1"/>
</dbReference>